<dbReference type="EMBL" id="JANAVB010030069">
    <property type="protein sequence ID" value="KAJ6813917.1"/>
    <property type="molecule type" value="Genomic_DNA"/>
</dbReference>
<sequence length="159" mass="17418">MQIEHHPHSSTRQHFHPPSLADDPLLGRPGRRPPPTAPPPSSPPIAATTTLTLRRPLAVVRRAAAPSHAWPHTVAPRRPGLGAWPRSSSTHRGCSSCVRSSRAHTRLSTVVADVRRRCRARPPTTPHWPREPPTILPGRAPSSPTRRIAYSCVLHDVPS</sequence>
<dbReference type="AlphaFoldDB" id="A0AAX6FBU8"/>
<feature type="region of interest" description="Disordered" evidence="1">
    <location>
        <begin position="1"/>
        <end position="49"/>
    </location>
</feature>
<feature type="compositionally biased region" description="Pro residues" evidence="1">
    <location>
        <begin position="32"/>
        <end position="43"/>
    </location>
</feature>
<feature type="compositionally biased region" description="Pro residues" evidence="1">
    <location>
        <begin position="123"/>
        <end position="135"/>
    </location>
</feature>
<feature type="region of interest" description="Disordered" evidence="1">
    <location>
        <begin position="62"/>
        <end position="102"/>
    </location>
</feature>
<dbReference type="Proteomes" id="UP001140949">
    <property type="component" value="Unassembled WGS sequence"/>
</dbReference>
<evidence type="ECO:0000313" key="2">
    <source>
        <dbReference type="EMBL" id="KAJ6813917.1"/>
    </source>
</evidence>
<keyword evidence="3" id="KW-1185">Reference proteome</keyword>
<name>A0AAX6FBU8_IRIPA</name>
<reference evidence="2" key="2">
    <citation type="submission" date="2023-04" db="EMBL/GenBank/DDBJ databases">
        <authorList>
            <person name="Bruccoleri R.E."/>
            <person name="Oakeley E.J."/>
            <person name="Faust A.-M."/>
            <person name="Dessus-Babus S."/>
            <person name="Altorfer M."/>
            <person name="Burckhardt D."/>
            <person name="Oertli M."/>
            <person name="Naumann U."/>
            <person name="Petersen F."/>
            <person name="Wong J."/>
        </authorList>
    </citation>
    <scope>NUCLEOTIDE SEQUENCE</scope>
    <source>
        <strain evidence="2">GSM-AAB239-AS_SAM_17_03QT</strain>
        <tissue evidence="2">Leaf</tissue>
    </source>
</reference>
<comment type="caution">
    <text evidence="2">The sequence shown here is derived from an EMBL/GenBank/DDBJ whole genome shotgun (WGS) entry which is preliminary data.</text>
</comment>
<evidence type="ECO:0000256" key="1">
    <source>
        <dbReference type="SAM" id="MobiDB-lite"/>
    </source>
</evidence>
<protein>
    <submittedName>
        <fullName evidence="2">GPI-anchored protein 58</fullName>
    </submittedName>
</protein>
<reference evidence="2" key="1">
    <citation type="journal article" date="2023" name="GigaByte">
        <title>Genome assembly of the bearded iris, Iris pallida Lam.</title>
        <authorList>
            <person name="Bruccoleri R.E."/>
            <person name="Oakeley E.J."/>
            <person name="Faust A.M.E."/>
            <person name="Altorfer M."/>
            <person name="Dessus-Babus S."/>
            <person name="Burckhardt D."/>
            <person name="Oertli M."/>
            <person name="Naumann U."/>
            <person name="Petersen F."/>
            <person name="Wong J."/>
        </authorList>
    </citation>
    <scope>NUCLEOTIDE SEQUENCE</scope>
    <source>
        <strain evidence="2">GSM-AAB239-AS_SAM_17_03QT</strain>
    </source>
</reference>
<organism evidence="2 3">
    <name type="scientific">Iris pallida</name>
    <name type="common">Sweet iris</name>
    <dbReference type="NCBI Taxonomy" id="29817"/>
    <lineage>
        <taxon>Eukaryota</taxon>
        <taxon>Viridiplantae</taxon>
        <taxon>Streptophyta</taxon>
        <taxon>Embryophyta</taxon>
        <taxon>Tracheophyta</taxon>
        <taxon>Spermatophyta</taxon>
        <taxon>Magnoliopsida</taxon>
        <taxon>Liliopsida</taxon>
        <taxon>Asparagales</taxon>
        <taxon>Iridaceae</taxon>
        <taxon>Iridoideae</taxon>
        <taxon>Irideae</taxon>
        <taxon>Iris</taxon>
    </lineage>
</organism>
<feature type="compositionally biased region" description="Polar residues" evidence="1">
    <location>
        <begin position="86"/>
        <end position="99"/>
    </location>
</feature>
<accession>A0AAX6FBU8</accession>
<gene>
    <name evidence="2" type="ORF">M6B38_143325</name>
</gene>
<feature type="region of interest" description="Disordered" evidence="1">
    <location>
        <begin position="121"/>
        <end position="143"/>
    </location>
</feature>
<proteinExistence type="predicted"/>
<evidence type="ECO:0000313" key="3">
    <source>
        <dbReference type="Proteomes" id="UP001140949"/>
    </source>
</evidence>